<keyword evidence="4 7" id="KW-0067">ATP-binding</keyword>
<comment type="caution">
    <text evidence="7">Lacks conserved residue(s) required for the propagation of feature annotation.</text>
</comment>
<dbReference type="CDD" id="cd00777">
    <property type="entry name" value="AspRS_core"/>
    <property type="match status" value="1"/>
</dbReference>
<feature type="binding site" evidence="7">
    <location>
        <position position="451"/>
    </location>
    <ligand>
        <name>L-aspartate</name>
        <dbReference type="ChEBI" id="CHEBI:29991"/>
    </ligand>
</feature>
<dbReference type="InterPro" id="IPR002312">
    <property type="entry name" value="Asp/Asn-tRNA-synth_IIb"/>
</dbReference>
<dbReference type="AlphaFoldDB" id="A0A0R1YFY5"/>
<feature type="compositionally biased region" description="Basic and acidic residues" evidence="8">
    <location>
        <begin position="589"/>
        <end position="618"/>
    </location>
</feature>
<dbReference type="InterPro" id="IPR004115">
    <property type="entry name" value="GAD-like_sf"/>
</dbReference>
<dbReference type="GO" id="GO:0016740">
    <property type="term" value="F:transferase activity"/>
    <property type="evidence" value="ECO:0007669"/>
    <property type="project" value="UniProtKB-ARBA"/>
</dbReference>
<dbReference type="Pfam" id="PF02938">
    <property type="entry name" value="GAD"/>
    <property type="match status" value="1"/>
</dbReference>
<accession>A0A0R1YFY5</accession>
<dbReference type="GO" id="GO:0005737">
    <property type="term" value="C:cytoplasm"/>
    <property type="evidence" value="ECO:0007669"/>
    <property type="project" value="UniProtKB-SubCell"/>
</dbReference>
<dbReference type="Gene3D" id="3.30.1360.30">
    <property type="entry name" value="GAD-like domain"/>
    <property type="match status" value="1"/>
</dbReference>
<organism evidence="10 11">
    <name type="scientific">Lactobacillus hamsteri DSM 5661 = JCM 6256</name>
    <dbReference type="NCBI Taxonomy" id="1423754"/>
    <lineage>
        <taxon>Bacteria</taxon>
        <taxon>Bacillati</taxon>
        <taxon>Bacillota</taxon>
        <taxon>Bacilli</taxon>
        <taxon>Lactobacillales</taxon>
        <taxon>Lactobacillaceae</taxon>
        <taxon>Lactobacillus</taxon>
    </lineage>
</organism>
<keyword evidence="3 7" id="KW-0547">Nucleotide-binding</keyword>
<evidence type="ECO:0000256" key="6">
    <source>
        <dbReference type="ARBA" id="ARBA00023146"/>
    </source>
</evidence>
<dbReference type="InterPro" id="IPR045864">
    <property type="entry name" value="aa-tRNA-synth_II/BPL/LPL"/>
</dbReference>
<dbReference type="SUPFAM" id="SSF55261">
    <property type="entry name" value="GAD domain-like"/>
    <property type="match status" value="1"/>
</dbReference>
<protein>
    <recommendedName>
        <fullName evidence="7">Aspartate--tRNA ligase</fullName>
        <ecNumber evidence="7">6.1.1.12</ecNumber>
    </recommendedName>
    <alternativeName>
        <fullName evidence="7">Aspartyl-tRNA synthetase</fullName>
        <shortName evidence="7">AspRS</shortName>
    </alternativeName>
</protein>
<dbReference type="Pfam" id="PF01336">
    <property type="entry name" value="tRNA_anti-codon"/>
    <property type="match status" value="1"/>
</dbReference>
<dbReference type="Gene3D" id="2.40.50.140">
    <property type="entry name" value="Nucleic acid-binding proteins"/>
    <property type="match status" value="1"/>
</dbReference>
<keyword evidence="11" id="KW-1185">Reference proteome</keyword>
<dbReference type="Proteomes" id="UP000051223">
    <property type="component" value="Unassembled WGS sequence"/>
</dbReference>
<dbReference type="SUPFAM" id="SSF50249">
    <property type="entry name" value="Nucleic acid-binding proteins"/>
    <property type="match status" value="1"/>
</dbReference>
<dbReference type="InterPro" id="IPR004364">
    <property type="entry name" value="Aa-tRNA-synt_II"/>
</dbReference>
<dbReference type="PATRIC" id="fig|1423754.3.peg.1266"/>
<name>A0A0R1YFY5_9LACO</name>
<dbReference type="HAMAP" id="MF_00044">
    <property type="entry name" value="Asp_tRNA_synth_type1"/>
    <property type="match status" value="1"/>
</dbReference>
<feature type="domain" description="Aminoacyl-transfer RNA synthetases class-II family profile" evidence="9">
    <location>
        <begin position="146"/>
        <end position="558"/>
    </location>
</feature>
<evidence type="ECO:0000256" key="7">
    <source>
        <dbReference type="HAMAP-Rule" id="MF_00044"/>
    </source>
</evidence>
<dbReference type="GO" id="GO:0005524">
    <property type="term" value="F:ATP binding"/>
    <property type="evidence" value="ECO:0007669"/>
    <property type="project" value="UniProtKB-UniRule"/>
</dbReference>
<evidence type="ECO:0000259" key="9">
    <source>
        <dbReference type="PROSITE" id="PS50862"/>
    </source>
</evidence>
<dbReference type="NCBIfam" id="TIGR00459">
    <property type="entry name" value="aspS_bact"/>
    <property type="match status" value="1"/>
</dbReference>
<sequence>MEHMDKRTDYCGNITAKYEGQEVTLFGWVQRVRNLGNLVFIDLRDREGIVQVVVNKDSGKELMDIADSLGSEYCIEVKGKVVKRSDVNPNMKTGEVEVDATEIDVLNKSKVPPFEIKDDINAAEQTRLKYRYLDLRRPTLQRAIILRAKILKAVHEFFDENGFIDIETPILGKSSPEGARDYLVPSRIYPGSFYALPQSPQLFKQLLMGAGFDKYYQLARCFRDEDLRGDRQPEFTQIDMETSFLDEKGVQDYTEGLLKKVMKDVMGIDLKTPIKRITWTDSMNKYGCDKPDTRYEIFIHDLSPIFKDSDFKVFSGAIADGGYVKGLAVKGGAEKYSRKKIDEKADFIKRFHAKGLAWVKYEDGEFSGPVSRFLTDENKEALKKEFDLEGGELVVFVADKWKVCCDSLDHLRRDFARETGIIPKGVFDFVWVVDWPLFEYDEGLGRWIAAHHPFTMPDDEGIKLLDTDPHKAHARSYDIVMNGDEMGGGSIRIHKRSIQEKMFKALGFTKKRAYEQFGYLMDALDMGFPPHAGLAIGLDRFAMMLAQKENIRDVTAFPKNASASEPMMHAPAPVTDQQLEDIGIQVDPSFEKSVKETEARLEKEAQEDADKNSTWDED</sequence>
<dbReference type="InterPro" id="IPR047089">
    <property type="entry name" value="Asp-tRNA-ligase_1_N"/>
</dbReference>
<evidence type="ECO:0000256" key="2">
    <source>
        <dbReference type="ARBA" id="ARBA00022598"/>
    </source>
</evidence>
<dbReference type="RefSeq" id="WP_025081134.1">
    <property type="nucleotide sequence ID" value="NZ_AZGI01000002.1"/>
</dbReference>
<dbReference type="NCBIfam" id="NF001750">
    <property type="entry name" value="PRK00476.1"/>
    <property type="match status" value="1"/>
</dbReference>
<dbReference type="PROSITE" id="PS50862">
    <property type="entry name" value="AA_TRNA_LIGASE_II"/>
    <property type="match status" value="1"/>
</dbReference>
<keyword evidence="5 7" id="KW-0648">Protein biosynthesis</keyword>
<proteinExistence type="inferred from homology"/>
<dbReference type="PANTHER" id="PTHR22594:SF5">
    <property type="entry name" value="ASPARTATE--TRNA LIGASE, MITOCHONDRIAL"/>
    <property type="match status" value="1"/>
</dbReference>
<feature type="region of interest" description="Disordered" evidence="8">
    <location>
        <begin position="585"/>
        <end position="618"/>
    </location>
</feature>
<comment type="subunit">
    <text evidence="7">Homodimer.</text>
</comment>
<feature type="binding site" evidence="7">
    <location>
        <position position="177"/>
    </location>
    <ligand>
        <name>L-aspartate</name>
        <dbReference type="ChEBI" id="CHEBI:29991"/>
    </ligand>
</feature>
<keyword evidence="6 7" id="KW-0030">Aminoacyl-tRNA synthetase</keyword>
<dbReference type="EC" id="6.1.1.12" evidence="7"/>
<dbReference type="eggNOG" id="COG0173">
    <property type="taxonomic scope" value="Bacteria"/>
</dbReference>
<dbReference type="InterPro" id="IPR012340">
    <property type="entry name" value="NA-bd_OB-fold"/>
</dbReference>
<comment type="subcellular location">
    <subcellularLocation>
        <location evidence="7">Cytoplasm</location>
    </subcellularLocation>
</comment>
<feature type="binding site" evidence="7">
    <location>
        <position position="492"/>
    </location>
    <ligand>
        <name>L-aspartate</name>
        <dbReference type="ChEBI" id="CHEBI:29991"/>
    </ligand>
</feature>
<dbReference type="GO" id="GO:0004815">
    <property type="term" value="F:aspartate-tRNA ligase activity"/>
    <property type="evidence" value="ECO:0007669"/>
    <property type="project" value="UniProtKB-UniRule"/>
</dbReference>
<dbReference type="InterPro" id="IPR006195">
    <property type="entry name" value="aa-tRNA-synth_II"/>
</dbReference>
<keyword evidence="7" id="KW-0963">Cytoplasm</keyword>
<dbReference type="InterPro" id="IPR004524">
    <property type="entry name" value="Asp-tRNA-ligase_1"/>
</dbReference>
<comment type="caution">
    <text evidence="10">The sequence shown here is derived from an EMBL/GenBank/DDBJ whole genome shotgun (WGS) entry which is preliminary data.</text>
</comment>
<feature type="region of interest" description="Aspartate" evidence="7">
    <location>
        <begin position="201"/>
        <end position="204"/>
    </location>
</feature>
<evidence type="ECO:0000256" key="1">
    <source>
        <dbReference type="ARBA" id="ARBA00006303"/>
    </source>
</evidence>
<dbReference type="EMBL" id="AZGI01000002">
    <property type="protein sequence ID" value="KRM41218.1"/>
    <property type="molecule type" value="Genomic_DNA"/>
</dbReference>
<feature type="binding site" evidence="7">
    <location>
        <position position="485"/>
    </location>
    <ligand>
        <name>ATP</name>
        <dbReference type="ChEBI" id="CHEBI:30616"/>
    </ligand>
</feature>
<feature type="binding site" evidence="7">
    <location>
        <position position="232"/>
    </location>
    <ligand>
        <name>ATP</name>
        <dbReference type="ChEBI" id="CHEBI:30616"/>
    </ligand>
</feature>
<dbReference type="Gene3D" id="3.30.930.10">
    <property type="entry name" value="Bira Bifunctional Protein, Domain 2"/>
    <property type="match status" value="1"/>
</dbReference>
<dbReference type="InterPro" id="IPR047090">
    <property type="entry name" value="AspRS_core"/>
</dbReference>
<dbReference type="GO" id="GO:0003676">
    <property type="term" value="F:nucleic acid binding"/>
    <property type="evidence" value="ECO:0007669"/>
    <property type="project" value="InterPro"/>
</dbReference>
<dbReference type="SUPFAM" id="SSF55681">
    <property type="entry name" value="Class II aaRS and biotin synthetases"/>
    <property type="match status" value="1"/>
</dbReference>
<gene>
    <name evidence="7" type="primary">aspS</name>
    <name evidence="10" type="ORF">FC39_GL001229</name>
</gene>
<comment type="similarity">
    <text evidence="1 7">Belongs to the class-II aminoacyl-tRNA synthetase family. Type 1 subfamily.</text>
</comment>
<feature type="binding site" evidence="7">
    <location>
        <begin position="537"/>
        <end position="540"/>
    </location>
    <ligand>
        <name>ATP</name>
        <dbReference type="ChEBI" id="CHEBI:30616"/>
    </ligand>
</feature>
<comment type="catalytic activity">
    <reaction evidence="7">
        <text>tRNA(Asp) + L-aspartate + ATP = L-aspartyl-tRNA(Asp) + AMP + diphosphate</text>
        <dbReference type="Rhea" id="RHEA:19649"/>
        <dbReference type="Rhea" id="RHEA-COMP:9660"/>
        <dbReference type="Rhea" id="RHEA-COMP:9678"/>
        <dbReference type="ChEBI" id="CHEBI:29991"/>
        <dbReference type="ChEBI" id="CHEBI:30616"/>
        <dbReference type="ChEBI" id="CHEBI:33019"/>
        <dbReference type="ChEBI" id="CHEBI:78442"/>
        <dbReference type="ChEBI" id="CHEBI:78516"/>
        <dbReference type="ChEBI" id="CHEBI:456215"/>
        <dbReference type="EC" id="6.1.1.12"/>
    </reaction>
</comment>
<dbReference type="PRINTS" id="PR01042">
    <property type="entry name" value="TRNASYNTHASP"/>
</dbReference>
<evidence type="ECO:0000256" key="3">
    <source>
        <dbReference type="ARBA" id="ARBA00022741"/>
    </source>
</evidence>
<reference evidence="10 11" key="1">
    <citation type="journal article" date="2015" name="Genome Announc.">
        <title>Expanding the biotechnology potential of lactobacilli through comparative genomics of 213 strains and associated genera.</title>
        <authorList>
            <person name="Sun Z."/>
            <person name="Harris H.M."/>
            <person name="McCann A."/>
            <person name="Guo C."/>
            <person name="Argimon S."/>
            <person name="Zhang W."/>
            <person name="Yang X."/>
            <person name="Jeffery I.B."/>
            <person name="Cooney J.C."/>
            <person name="Kagawa T.F."/>
            <person name="Liu W."/>
            <person name="Song Y."/>
            <person name="Salvetti E."/>
            <person name="Wrobel A."/>
            <person name="Rasinkangas P."/>
            <person name="Parkhill J."/>
            <person name="Rea M.C."/>
            <person name="O'Sullivan O."/>
            <person name="Ritari J."/>
            <person name="Douillard F.P."/>
            <person name="Paul Ross R."/>
            <person name="Yang R."/>
            <person name="Briner A.E."/>
            <person name="Felis G.E."/>
            <person name="de Vos W.M."/>
            <person name="Barrangou R."/>
            <person name="Klaenhammer T.R."/>
            <person name="Caufield P.W."/>
            <person name="Cui Y."/>
            <person name="Zhang H."/>
            <person name="O'Toole P.W."/>
        </authorList>
    </citation>
    <scope>NUCLEOTIDE SEQUENCE [LARGE SCALE GENOMIC DNA]</scope>
    <source>
        <strain evidence="10 11">DSM 5661</strain>
    </source>
</reference>
<evidence type="ECO:0000256" key="4">
    <source>
        <dbReference type="ARBA" id="ARBA00022840"/>
    </source>
</evidence>
<dbReference type="InterPro" id="IPR029351">
    <property type="entry name" value="GAD_dom"/>
</dbReference>
<evidence type="ECO:0000313" key="10">
    <source>
        <dbReference type="EMBL" id="KRM41218.1"/>
    </source>
</evidence>
<dbReference type="Pfam" id="PF00152">
    <property type="entry name" value="tRNA-synt_2"/>
    <property type="match status" value="1"/>
</dbReference>
<dbReference type="InterPro" id="IPR004365">
    <property type="entry name" value="NA-bd_OB_tRNA"/>
</dbReference>
<feature type="binding site" evidence="7">
    <location>
        <position position="223"/>
    </location>
    <ligand>
        <name>L-aspartate</name>
        <dbReference type="ChEBI" id="CHEBI:29991"/>
    </ligand>
</feature>
<dbReference type="PANTHER" id="PTHR22594">
    <property type="entry name" value="ASPARTYL/LYSYL-TRNA SYNTHETASE"/>
    <property type="match status" value="1"/>
</dbReference>
<feature type="binding site" evidence="7">
    <location>
        <begin position="223"/>
        <end position="225"/>
    </location>
    <ligand>
        <name>ATP</name>
        <dbReference type="ChEBI" id="CHEBI:30616"/>
    </ligand>
</feature>
<evidence type="ECO:0000313" key="11">
    <source>
        <dbReference type="Proteomes" id="UP000051223"/>
    </source>
</evidence>
<dbReference type="GO" id="GO:0140096">
    <property type="term" value="F:catalytic activity, acting on a protein"/>
    <property type="evidence" value="ECO:0007669"/>
    <property type="project" value="UniProtKB-ARBA"/>
</dbReference>
<keyword evidence="2 7" id="KW-0436">Ligase</keyword>
<comment type="function">
    <text evidence="7">Catalyzes the attachment of L-aspartate to tRNA(Asp) in a two-step reaction: L-aspartate is first activated by ATP to form Asp-AMP and then transferred to the acceptor end of tRNA(Asp).</text>
</comment>
<evidence type="ECO:0000256" key="8">
    <source>
        <dbReference type="SAM" id="MobiDB-lite"/>
    </source>
</evidence>
<dbReference type="STRING" id="1423754.FC39_GL001229"/>
<dbReference type="CDD" id="cd04317">
    <property type="entry name" value="EcAspRS_like_N"/>
    <property type="match status" value="1"/>
</dbReference>
<evidence type="ECO:0000256" key="5">
    <source>
        <dbReference type="ARBA" id="ARBA00022917"/>
    </source>
</evidence>
<dbReference type="GO" id="GO:0006422">
    <property type="term" value="P:aspartyl-tRNA aminoacylation"/>
    <property type="evidence" value="ECO:0007669"/>
    <property type="project" value="UniProtKB-UniRule"/>
</dbReference>